<evidence type="ECO:0000256" key="3">
    <source>
        <dbReference type="ARBA" id="ARBA00023270"/>
    </source>
</evidence>
<comment type="pathway">
    <text evidence="4">Metabolic intermediate biosynthesis; chorismate biosynthesis; chorismate from D-erythrose 4-phosphate and phosphoenolpyruvate: step 3/7.</text>
</comment>
<feature type="binding site" evidence="4">
    <location>
        <position position="86"/>
    </location>
    <ligand>
        <name>3-dehydroquinate</name>
        <dbReference type="ChEBI" id="CHEBI:32364"/>
    </ligand>
</feature>
<dbReference type="SUPFAM" id="SSF51569">
    <property type="entry name" value="Aldolase"/>
    <property type="match status" value="1"/>
</dbReference>
<name>A0A7X6DDQ7_9BURK</name>
<feature type="binding site" evidence="4">
    <location>
        <position position="236"/>
    </location>
    <ligand>
        <name>3-dehydroquinate</name>
        <dbReference type="ChEBI" id="CHEBI:32364"/>
    </ligand>
</feature>
<dbReference type="EC" id="4.2.1.10" evidence="4"/>
<keyword evidence="4" id="KW-0028">Amino-acid biosynthesis</keyword>
<comment type="caution">
    <text evidence="5">The sequence shown here is derived from an EMBL/GenBank/DDBJ whole genome shotgun (WGS) entry which is preliminary data.</text>
</comment>
<keyword evidence="4" id="KW-0057">Aromatic amino acid biosynthesis</keyword>
<keyword evidence="3 4" id="KW-0704">Schiff base</keyword>
<comment type="subunit">
    <text evidence="4">Homodimer.</text>
</comment>
<dbReference type="HAMAP" id="MF_00214">
    <property type="entry name" value="AroD"/>
    <property type="match status" value="1"/>
</dbReference>
<organism evidence="5 6">
    <name type="scientific">Ramlibacter lithotrophicus</name>
    <dbReference type="NCBI Taxonomy" id="2606681"/>
    <lineage>
        <taxon>Bacteria</taxon>
        <taxon>Pseudomonadati</taxon>
        <taxon>Pseudomonadota</taxon>
        <taxon>Betaproteobacteria</taxon>
        <taxon>Burkholderiales</taxon>
        <taxon>Comamonadaceae</taxon>
        <taxon>Ramlibacter</taxon>
    </lineage>
</organism>
<dbReference type="UniPathway" id="UPA00053">
    <property type="reaction ID" value="UER00086"/>
</dbReference>
<dbReference type="Gene3D" id="3.20.20.70">
    <property type="entry name" value="Aldolase class I"/>
    <property type="match status" value="1"/>
</dbReference>
<evidence type="ECO:0000313" key="5">
    <source>
        <dbReference type="EMBL" id="NKE65284.1"/>
    </source>
</evidence>
<proteinExistence type="inferred from homology"/>
<dbReference type="EMBL" id="VTOX01000001">
    <property type="protein sequence ID" value="NKE65284.1"/>
    <property type="molecule type" value="Genomic_DNA"/>
</dbReference>
<dbReference type="GO" id="GO:0003855">
    <property type="term" value="F:3-dehydroquinate dehydratase activity"/>
    <property type="evidence" value="ECO:0007669"/>
    <property type="project" value="UniProtKB-UniRule"/>
</dbReference>
<dbReference type="GO" id="GO:0009423">
    <property type="term" value="P:chorismate biosynthetic process"/>
    <property type="evidence" value="ECO:0007669"/>
    <property type="project" value="UniProtKB-UniRule"/>
</dbReference>
<dbReference type="InterPro" id="IPR013785">
    <property type="entry name" value="Aldolase_TIM"/>
</dbReference>
<dbReference type="AlphaFoldDB" id="A0A7X6DDQ7"/>
<comment type="similarity">
    <text evidence="4">Belongs to the type-I 3-dehydroquinase family.</text>
</comment>
<accession>A0A7X6DDQ7</accession>
<dbReference type="FunFam" id="3.20.20.70:FF:000047">
    <property type="entry name" value="3-dehydroquinate dehydratase"/>
    <property type="match status" value="1"/>
</dbReference>
<dbReference type="InterPro" id="IPR050146">
    <property type="entry name" value="Type-I_3-dehydroquinase"/>
</dbReference>
<feature type="binding site" evidence="4">
    <location>
        <position position="217"/>
    </location>
    <ligand>
        <name>3-dehydroquinate</name>
        <dbReference type="ChEBI" id="CHEBI:32364"/>
    </ligand>
</feature>
<sequence>MVQPKAINLAGQPLGGGRMPAICAPLVGRTREQLLAEAASVAAKRPDLLEWRVDFYDGIADTAEVVRLAGSIKAAAGGIPLLFTRRSSREGGEPIALLEPQVISLCGAVCASGHVAFVDYEMGNTPDEVCEMRERSRAAGVQLVLSFHDFKGTPPLGELQEKFALAEQLGADVAKVAVMPRDMEDVLTLLAATLHASRTLPIPVVSMSMGGAGAVTRLAGGLFGSALSFAVGQQASAPGQWPIDALETALALLRKASGT</sequence>
<dbReference type="InterPro" id="IPR001381">
    <property type="entry name" value="DHquinase_I"/>
</dbReference>
<comment type="catalytic activity">
    <reaction evidence="1 4">
        <text>3-dehydroquinate = 3-dehydroshikimate + H2O</text>
        <dbReference type="Rhea" id="RHEA:21096"/>
        <dbReference type="ChEBI" id="CHEBI:15377"/>
        <dbReference type="ChEBI" id="CHEBI:16630"/>
        <dbReference type="ChEBI" id="CHEBI:32364"/>
        <dbReference type="EC" id="4.2.1.10"/>
    </reaction>
</comment>
<gene>
    <name evidence="4" type="primary">aroD</name>
    <name evidence="5" type="ORF">RAMLITH_05575</name>
</gene>
<feature type="binding site" evidence="4">
    <location>
        <begin position="50"/>
        <end position="52"/>
    </location>
    <ligand>
        <name>3-dehydroquinate</name>
        <dbReference type="ChEBI" id="CHEBI:32364"/>
    </ligand>
</feature>
<comment type="caution">
    <text evidence="4">Lacks conserved residue(s) required for the propagation of feature annotation.</text>
</comment>
<dbReference type="GO" id="GO:0008652">
    <property type="term" value="P:amino acid biosynthetic process"/>
    <property type="evidence" value="ECO:0007669"/>
    <property type="project" value="UniProtKB-KW"/>
</dbReference>
<protein>
    <recommendedName>
        <fullName evidence="4">3-dehydroquinate dehydratase</fullName>
        <shortName evidence="4">3-dehydroquinase</shortName>
        <ecNumber evidence="4">4.2.1.10</ecNumber>
    </recommendedName>
    <alternativeName>
        <fullName evidence="4">Type I DHQase</fullName>
    </alternativeName>
    <alternativeName>
        <fullName evidence="4">Type I dehydroquinase</fullName>
        <shortName evidence="4">DHQ1</shortName>
    </alternativeName>
</protein>
<feature type="active site" description="Schiff-base intermediate with substrate" evidence="4">
    <location>
        <position position="175"/>
    </location>
</feature>
<reference evidence="5 6" key="1">
    <citation type="journal article" date="2020" name="Nature">
        <title>Bacterial chemolithoautotrophy via manganese oxidation.</title>
        <authorList>
            <person name="Yu H."/>
            <person name="Leadbetter J.R."/>
        </authorList>
    </citation>
    <scope>NUCLEOTIDE SEQUENCE [LARGE SCALE GENOMIC DNA]</scope>
    <source>
        <strain evidence="5 6">RBP-1</strain>
    </source>
</reference>
<comment type="function">
    <text evidence="4">Involved in the third step of the chorismate pathway, which leads to the biosynthesis of aromatic amino acids. Catalyzes the cis-dehydration of 3-dehydroquinate (DHQ) and introduces the first double bond of the aromatic ring to yield 3-dehydroshikimate.</text>
</comment>
<dbReference type="GO" id="GO:0009073">
    <property type="term" value="P:aromatic amino acid family biosynthetic process"/>
    <property type="evidence" value="ECO:0007669"/>
    <property type="project" value="UniProtKB-KW"/>
</dbReference>
<dbReference type="Proteomes" id="UP000521868">
    <property type="component" value="Unassembled WGS sequence"/>
</dbReference>
<keyword evidence="2 4" id="KW-0456">Lyase</keyword>
<evidence type="ECO:0000256" key="1">
    <source>
        <dbReference type="ARBA" id="ARBA00001864"/>
    </source>
</evidence>
<dbReference type="PANTHER" id="PTHR43699">
    <property type="entry name" value="3-DEHYDROQUINATE DEHYDRATASE"/>
    <property type="match status" value="1"/>
</dbReference>
<evidence type="ECO:0000256" key="4">
    <source>
        <dbReference type="HAMAP-Rule" id="MF_00214"/>
    </source>
</evidence>
<dbReference type="GO" id="GO:0046279">
    <property type="term" value="P:3,4-dihydroxybenzoate biosynthetic process"/>
    <property type="evidence" value="ECO:0007669"/>
    <property type="project" value="UniProtKB-ARBA"/>
</dbReference>
<dbReference type="CDD" id="cd00502">
    <property type="entry name" value="DHQase_I"/>
    <property type="match status" value="1"/>
</dbReference>
<evidence type="ECO:0000256" key="2">
    <source>
        <dbReference type="ARBA" id="ARBA00023239"/>
    </source>
</evidence>
<dbReference type="PANTHER" id="PTHR43699:SF1">
    <property type="entry name" value="3-DEHYDROQUINATE DEHYDRATASE"/>
    <property type="match status" value="1"/>
</dbReference>
<feature type="active site" description="Proton donor/acceptor" evidence="4">
    <location>
        <position position="148"/>
    </location>
</feature>
<keyword evidence="6" id="KW-1185">Reference proteome</keyword>
<feature type="binding site" evidence="4">
    <location>
        <position position="240"/>
    </location>
    <ligand>
        <name>3-dehydroquinate</name>
        <dbReference type="ChEBI" id="CHEBI:32364"/>
    </ligand>
</feature>
<evidence type="ECO:0000313" key="6">
    <source>
        <dbReference type="Proteomes" id="UP000521868"/>
    </source>
</evidence>
<dbReference type="NCBIfam" id="TIGR01093">
    <property type="entry name" value="aroD"/>
    <property type="match status" value="1"/>
</dbReference>
<dbReference type="Pfam" id="PF01487">
    <property type="entry name" value="DHquinase_I"/>
    <property type="match status" value="1"/>
</dbReference>